<dbReference type="PANTHER" id="PTHR46485:SF5">
    <property type="entry name" value="CENTER DIVIDER, ISOFORM A"/>
    <property type="match status" value="1"/>
</dbReference>
<keyword evidence="16" id="KW-1185">Reference proteome</keyword>
<evidence type="ECO:0000256" key="3">
    <source>
        <dbReference type="ARBA" id="ARBA00005843"/>
    </source>
</evidence>
<reference evidence="15 16" key="1">
    <citation type="submission" date="2016-04" db="EMBL/GenBank/DDBJ databases">
        <title>The genome of Intoshia linei affirms orthonectids as highly simplified spiralians.</title>
        <authorList>
            <person name="Mikhailov K.V."/>
            <person name="Slusarev G.S."/>
            <person name="Nikitin M.A."/>
            <person name="Logacheva M.D."/>
            <person name="Penin A."/>
            <person name="Aleoshin V."/>
            <person name="Panchin Y.V."/>
        </authorList>
    </citation>
    <scope>NUCLEOTIDE SEQUENCE [LARGE SCALE GENOMIC DNA]</scope>
    <source>
        <strain evidence="15">Intl2013</strain>
        <tissue evidence="15">Whole animal</tissue>
    </source>
</reference>
<evidence type="ECO:0000256" key="11">
    <source>
        <dbReference type="ARBA" id="ARBA00049003"/>
    </source>
</evidence>
<dbReference type="Proteomes" id="UP000078046">
    <property type="component" value="Unassembled WGS sequence"/>
</dbReference>
<evidence type="ECO:0000256" key="8">
    <source>
        <dbReference type="ARBA" id="ARBA00022777"/>
    </source>
</evidence>
<organism evidence="15 16">
    <name type="scientific">Intoshia linei</name>
    <dbReference type="NCBI Taxonomy" id="1819745"/>
    <lineage>
        <taxon>Eukaryota</taxon>
        <taxon>Metazoa</taxon>
        <taxon>Spiralia</taxon>
        <taxon>Lophotrochozoa</taxon>
        <taxon>Mesozoa</taxon>
        <taxon>Orthonectida</taxon>
        <taxon>Rhopaluridae</taxon>
        <taxon>Intoshia</taxon>
    </lineage>
</organism>
<comment type="similarity">
    <text evidence="3">Belongs to the protein kinase superfamily. TKL Ser/Thr protein kinase family.</text>
</comment>
<dbReference type="PROSITE" id="PS00109">
    <property type="entry name" value="PROTEIN_KINASE_TYR"/>
    <property type="match status" value="1"/>
</dbReference>
<dbReference type="GO" id="GO:0005524">
    <property type="term" value="F:ATP binding"/>
    <property type="evidence" value="ECO:0007669"/>
    <property type="project" value="UniProtKB-KW"/>
</dbReference>
<keyword evidence="7" id="KW-0547">Nucleotide-binding</keyword>
<keyword evidence="10" id="KW-0464">Manganese</keyword>
<dbReference type="InterPro" id="IPR000719">
    <property type="entry name" value="Prot_kinase_dom"/>
</dbReference>
<gene>
    <name evidence="15" type="ORF">A3Q56_01136</name>
</gene>
<dbReference type="InterPro" id="IPR011009">
    <property type="entry name" value="Kinase-like_dom_sf"/>
</dbReference>
<evidence type="ECO:0000256" key="12">
    <source>
        <dbReference type="ARBA" id="ARBA00049308"/>
    </source>
</evidence>
<comment type="catalytic activity">
    <reaction evidence="13">
        <text>L-tyrosyl-[protein] + ATP = O-phospho-L-tyrosyl-[protein] + ADP + H(+)</text>
        <dbReference type="Rhea" id="RHEA:10596"/>
        <dbReference type="Rhea" id="RHEA-COMP:10136"/>
        <dbReference type="Rhea" id="RHEA-COMP:20101"/>
        <dbReference type="ChEBI" id="CHEBI:15378"/>
        <dbReference type="ChEBI" id="CHEBI:30616"/>
        <dbReference type="ChEBI" id="CHEBI:46858"/>
        <dbReference type="ChEBI" id="CHEBI:61978"/>
        <dbReference type="ChEBI" id="CHEBI:456216"/>
        <dbReference type="EC" id="2.7.12.1"/>
    </reaction>
</comment>
<protein>
    <recommendedName>
        <fullName evidence="4">dual-specificity kinase</fullName>
        <ecNumber evidence="4">2.7.12.1</ecNumber>
    </recommendedName>
</protein>
<dbReference type="AlphaFoldDB" id="A0A177BC50"/>
<sequence length="824" mass="95320">MNWNTSRNSDNSFFHKPNRKQKKKIYRVYSFPLMPILHKRRKHRNKKLQACIENRHMDIMNHEISNCIRNGRFGKKKIYLRDQFDLKKIDCGFYAHIFKATNKSNNKVVIIKYYKRQQDKYSAMCELFLFRMISHKNIVRLLGACLWNNTLYPIFEYVDGGTLEDYYLNIKDLSWAIKISLTSDISDALFYLHSCGYMHRDVTSRNVLIKKTNSKIRISAILIDLGLAITIPTKCHKSVCSVVGSPFFMAPEVLRNDFYNEKADVFSFGIVICGLMASITADPEFLPRTMYYGVDYVAYSKLIRNDCLPDYLNLIFNCCQVKADKRPHFSRISTSLNKIKIMMHSECTMLVLPKSNLRNLSIIRSMNPFCLIKYRYDERFHIENVSHGDITQETVYANPRFKKKICLTKSVSHCRYIFQNEKHIPVEKSNSCPLILLNQTDSTLKRKEKHKKIKVKYEEINRSHFLRTPLTVGQESAKLDEYYAPQTENPFNIPKNSVTKLHKRRILSDAILDSSNYDELLINLSKSTIKENSTSTLNTSSPMMISNKSYSCGDAHSKDSDLTKISFVDTTTDSAIFTLSTNHIFSSISNMQYSCHVGNKCSYLIQHCKDHPRNRLHNCPKKEKLLLKNCFIYPNIHENAAAASVIMVGGGFTNYSKSRDQYEKRESFTYPLTRLSGSLDSLNSLSIDKIRVPLNGLKNSQEISRKRRNAQTQSVKFQQLVSIWEKRQNDESLEENMRKFNENDCDVDICQDKFDSNPSSSTSSSTSFRIKSDNRNLGAYKIKTDEIPKLKNDMFPHATITSVSSCSSVKDILNKFESKCKNKL</sequence>
<dbReference type="GO" id="GO:0004674">
    <property type="term" value="F:protein serine/threonine kinase activity"/>
    <property type="evidence" value="ECO:0007669"/>
    <property type="project" value="UniProtKB-KW"/>
</dbReference>
<dbReference type="InterPro" id="IPR008266">
    <property type="entry name" value="Tyr_kinase_AS"/>
</dbReference>
<dbReference type="GO" id="GO:0005634">
    <property type="term" value="C:nucleus"/>
    <property type="evidence" value="ECO:0007669"/>
    <property type="project" value="TreeGrafter"/>
</dbReference>
<dbReference type="InterPro" id="IPR050940">
    <property type="entry name" value="Actin_reg-Ser/Thr_kinase"/>
</dbReference>
<evidence type="ECO:0000313" key="16">
    <source>
        <dbReference type="Proteomes" id="UP000078046"/>
    </source>
</evidence>
<dbReference type="PROSITE" id="PS50011">
    <property type="entry name" value="PROTEIN_KINASE_DOM"/>
    <property type="match status" value="1"/>
</dbReference>
<keyword evidence="6" id="KW-0808">Transferase</keyword>
<evidence type="ECO:0000256" key="10">
    <source>
        <dbReference type="ARBA" id="ARBA00023211"/>
    </source>
</evidence>
<name>A0A177BC50_9BILA</name>
<dbReference type="Pfam" id="PF07714">
    <property type="entry name" value="PK_Tyr_Ser-Thr"/>
    <property type="match status" value="1"/>
</dbReference>
<accession>A0A177BC50</accession>
<comment type="catalytic activity">
    <reaction evidence="11">
        <text>L-seryl-[protein] + ATP = O-phospho-L-seryl-[protein] + ADP + H(+)</text>
        <dbReference type="Rhea" id="RHEA:17989"/>
        <dbReference type="Rhea" id="RHEA-COMP:9863"/>
        <dbReference type="Rhea" id="RHEA-COMP:11604"/>
        <dbReference type="ChEBI" id="CHEBI:15378"/>
        <dbReference type="ChEBI" id="CHEBI:29999"/>
        <dbReference type="ChEBI" id="CHEBI:30616"/>
        <dbReference type="ChEBI" id="CHEBI:83421"/>
        <dbReference type="ChEBI" id="CHEBI:456216"/>
        <dbReference type="EC" id="2.7.12.1"/>
    </reaction>
</comment>
<evidence type="ECO:0000256" key="7">
    <source>
        <dbReference type="ARBA" id="ARBA00022741"/>
    </source>
</evidence>
<keyword evidence="5" id="KW-0723">Serine/threonine-protein kinase</keyword>
<evidence type="ECO:0000256" key="1">
    <source>
        <dbReference type="ARBA" id="ARBA00001936"/>
    </source>
</evidence>
<dbReference type="SUPFAM" id="SSF56112">
    <property type="entry name" value="Protein kinase-like (PK-like)"/>
    <property type="match status" value="1"/>
</dbReference>
<dbReference type="EMBL" id="LWCA01000080">
    <property type="protein sequence ID" value="OAF71101.1"/>
    <property type="molecule type" value="Genomic_DNA"/>
</dbReference>
<evidence type="ECO:0000259" key="14">
    <source>
        <dbReference type="PROSITE" id="PS50011"/>
    </source>
</evidence>
<comment type="cofactor">
    <cofactor evidence="2">
        <name>Mg(2+)</name>
        <dbReference type="ChEBI" id="CHEBI:18420"/>
    </cofactor>
</comment>
<dbReference type="GO" id="GO:0030036">
    <property type="term" value="P:actin cytoskeleton organization"/>
    <property type="evidence" value="ECO:0007669"/>
    <property type="project" value="TreeGrafter"/>
</dbReference>
<comment type="cofactor">
    <cofactor evidence="1">
        <name>Mn(2+)</name>
        <dbReference type="ChEBI" id="CHEBI:29035"/>
    </cofactor>
</comment>
<comment type="caution">
    <text evidence="15">The sequence shown here is derived from an EMBL/GenBank/DDBJ whole genome shotgun (WGS) entry which is preliminary data.</text>
</comment>
<comment type="catalytic activity">
    <reaction evidence="12">
        <text>L-threonyl-[protein] + ATP = O-phospho-L-threonyl-[protein] + ADP + H(+)</text>
        <dbReference type="Rhea" id="RHEA:46608"/>
        <dbReference type="Rhea" id="RHEA-COMP:11060"/>
        <dbReference type="Rhea" id="RHEA-COMP:11605"/>
        <dbReference type="ChEBI" id="CHEBI:15378"/>
        <dbReference type="ChEBI" id="CHEBI:30013"/>
        <dbReference type="ChEBI" id="CHEBI:30616"/>
        <dbReference type="ChEBI" id="CHEBI:61977"/>
        <dbReference type="ChEBI" id="CHEBI:456216"/>
        <dbReference type="EC" id="2.7.12.1"/>
    </reaction>
</comment>
<dbReference type="GO" id="GO:0046872">
    <property type="term" value="F:metal ion binding"/>
    <property type="evidence" value="ECO:0007669"/>
    <property type="project" value="UniProtKB-KW"/>
</dbReference>
<evidence type="ECO:0000256" key="6">
    <source>
        <dbReference type="ARBA" id="ARBA00022679"/>
    </source>
</evidence>
<dbReference type="OrthoDB" id="20134at2759"/>
<dbReference type="PANTHER" id="PTHR46485">
    <property type="entry name" value="LIM DOMAIN KINASE 1"/>
    <property type="match status" value="1"/>
</dbReference>
<evidence type="ECO:0000256" key="4">
    <source>
        <dbReference type="ARBA" id="ARBA00013203"/>
    </source>
</evidence>
<proteinExistence type="inferred from homology"/>
<evidence type="ECO:0000313" key="15">
    <source>
        <dbReference type="EMBL" id="OAF71101.1"/>
    </source>
</evidence>
<evidence type="ECO:0000256" key="9">
    <source>
        <dbReference type="ARBA" id="ARBA00022840"/>
    </source>
</evidence>
<evidence type="ECO:0000256" key="5">
    <source>
        <dbReference type="ARBA" id="ARBA00022527"/>
    </source>
</evidence>
<evidence type="ECO:0000256" key="13">
    <source>
        <dbReference type="ARBA" id="ARBA00051680"/>
    </source>
</evidence>
<dbReference type="GO" id="GO:0004712">
    <property type="term" value="F:protein serine/threonine/tyrosine kinase activity"/>
    <property type="evidence" value="ECO:0007669"/>
    <property type="project" value="UniProtKB-EC"/>
</dbReference>
<keyword evidence="8 15" id="KW-0418">Kinase</keyword>
<dbReference type="Gene3D" id="1.10.510.10">
    <property type="entry name" value="Transferase(Phosphotransferase) domain 1"/>
    <property type="match status" value="1"/>
</dbReference>
<feature type="domain" description="Protein kinase" evidence="14">
    <location>
        <begin position="83"/>
        <end position="343"/>
    </location>
</feature>
<evidence type="ECO:0000256" key="2">
    <source>
        <dbReference type="ARBA" id="ARBA00001946"/>
    </source>
</evidence>
<dbReference type="GO" id="GO:0005737">
    <property type="term" value="C:cytoplasm"/>
    <property type="evidence" value="ECO:0007669"/>
    <property type="project" value="TreeGrafter"/>
</dbReference>
<keyword evidence="9" id="KW-0067">ATP-binding</keyword>
<dbReference type="EC" id="2.7.12.1" evidence="4"/>
<dbReference type="InterPro" id="IPR001245">
    <property type="entry name" value="Ser-Thr/Tyr_kinase_cat_dom"/>
</dbReference>